<feature type="region of interest" description="Disordered" evidence="1">
    <location>
        <begin position="87"/>
        <end position="107"/>
    </location>
</feature>
<comment type="caution">
    <text evidence="2">The sequence shown here is derived from an EMBL/GenBank/DDBJ whole genome shotgun (WGS) entry which is preliminary data.</text>
</comment>
<gene>
    <name evidence="2" type="ORF">SPHA_57122</name>
</gene>
<feature type="compositionally biased region" description="Basic residues" evidence="1">
    <location>
        <begin position="189"/>
        <end position="210"/>
    </location>
</feature>
<protein>
    <submittedName>
        <fullName evidence="2">Uncharacterized protein</fullName>
    </submittedName>
</protein>
<dbReference type="EMBL" id="CAHIKZ030003832">
    <property type="protein sequence ID" value="CAE1304548.1"/>
    <property type="molecule type" value="Genomic_DNA"/>
</dbReference>
<sequence length="227" mass="24966">MTARPRSIGDAPGPASRPERPRSPPAGRADPGGLVNALPRERRRGPAHRAWSAPPARSQRRRWSEKRSFDDEAFWRRASQEMAFHPLRPLLSGHRPSRWRHRPGHSPDRAGGIVIGRELAHHVTDCPGSADGRAEGLAGKETGHLLHRDIGRQAGSDARRGAKPRPTARRHACPLRSRGPRPTGDRCCRRPRRGRGRRVSARVRLSHRHISTGDAPGGPGAPALSSR</sequence>
<feature type="compositionally biased region" description="Basic residues" evidence="1">
    <location>
        <begin position="95"/>
        <end position="104"/>
    </location>
</feature>
<organism evidence="2 3">
    <name type="scientific">Acanthosepion pharaonis</name>
    <name type="common">Pharaoh cuttlefish</name>
    <name type="synonym">Sepia pharaonis</name>
    <dbReference type="NCBI Taxonomy" id="158019"/>
    <lineage>
        <taxon>Eukaryota</taxon>
        <taxon>Metazoa</taxon>
        <taxon>Spiralia</taxon>
        <taxon>Lophotrochozoa</taxon>
        <taxon>Mollusca</taxon>
        <taxon>Cephalopoda</taxon>
        <taxon>Coleoidea</taxon>
        <taxon>Decapodiformes</taxon>
        <taxon>Sepiida</taxon>
        <taxon>Sepiina</taxon>
        <taxon>Sepiidae</taxon>
        <taxon>Acanthosepion</taxon>
    </lineage>
</organism>
<dbReference type="AlphaFoldDB" id="A0A812DLE2"/>
<feature type="region of interest" description="Disordered" evidence="1">
    <location>
        <begin position="148"/>
        <end position="227"/>
    </location>
</feature>
<feature type="compositionally biased region" description="Basic residues" evidence="1">
    <location>
        <begin position="161"/>
        <end position="173"/>
    </location>
</feature>
<accession>A0A812DLE2</accession>
<name>A0A812DLE2_ACAPH</name>
<dbReference type="Proteomes" id="UP000597762">
    <property type="component" value="Unassembled WGS sequence"/>
</dbReference>
<evidence type="ECO:0000313" key="3">
    <source>
        <dbReference type="Proteomes" id="UP000597762"/>
    </source>
</evidence>
<feature type="region of interest" description="Disordered" evidence="1">
    <location>
        <begin position="1"/>
        <end position="68"/>
    </location>
</feature>
<reference evidence="2" key="1">
    <citation type="submission" date="2021-01" db="EMBL/GenBank/DDBJ databases">
        <authorList>
            <person name="Li R."/>
            <person name="Bekaert M."/>
        </authorList>
    </citation>
    <scope>NUCLEOTIDE SEQUENCE</scope>
    <source>
        <strain evidence="2">Farmed</strain>
    </source>
</reference>
<keyword evidence="3" id="KW-1185">Reference proteome</keyword>
<proteinExistence type="predicted"/>
<evidence type="ECO:0000313" key="2">
    <source>
        <dbReference type="EMBL" id="CAE1304548.1"/>
    </source>
</evidence>
<evidence type="ECO:0000256" key="1">
    <source>
        <dbReference type="SAM" id="MobiDB-lite"/>
    </source>
</evidence>